<dbReference type="EMBL" id="CP046916">
    <property type="protein sequence ID" value="QGZ66904.1"/>
    <property type="molecule type" value="Genomic_DNA"/>
</dbReference>
<name>A0A7Z2GSP8_9BURK</name>
<gene>
    <name evidence="1" type="ORF">FAZ98_32935</name>
</gene>
<keyword evidence="2" id="KW-1185">Reference proteome</keyword>
<dbReference type="InterPro" id="IPR016755">
    <property type="entry name" value="UCP019302"/>
</dbReference>
<protein>
    <submittedName>
        <fullName evidence="1">DUF2322 family protein</fullName>
    </submittedName>
</protein>
<proteinExistence type="predicted"/>
<accession>A0A7Z2GSP8</accession>
<evidence type="ECO:0000313" key="2">
    <source>
        <dbReference type="Proteomes" id="UP000433577"/>
    </source>
</evidence>
<evidence type="ECO:0000313" key="1">
    <source>
        <dbReference type="EMBL" id="QGZ66904.1"/>
    </source>
</evidence>
<dbReference type="KEGG" id="pacs:FAZ98_32935"/>
<reference evidence="1 2" key="1">
    <citation type="submission" date="2019-12" db="EMBL/GenBank/DDBJ databases">
        <title>Paraburkholderia acidiphila 7Q-K02 sp. nov and Paraburkholderia acidisoli DHF22 sp. nov., two strains isolated from forest soil.</title>
        <authorList>
            <person name="Gao Z."/>
            <person name="Qiu L."/>
        </authorList>
    </citation>
    <scope>NUCLEOTIDE SEQUENCE [LARGE SCALE GENOMIC DNA]</scope>
    <source>
        <strain evidence="1 2">DHF22</strain>
    </source>
</reference>
<dbReference type="Pfam" id="PF10084">
    <property type="entry name" value="DUF2322"/>
    <property type="match status" value="1"/>
</dbReference>
<dbReference type="PIRSF" id="PIRSF019302">
    <property type="entry name" value="UCP019302"/>
    <property type="match status" value="1"/>
</dbReference>
<organism evidence="1 2">
    <name type="scientific">Paraburkholderia acidisoli</name>
    <dbReference type="NCBI Taxonomy" id="2571748"/>
    <lineage>
        <taxon>Bacteria</taxon>
        <taxon>Pseudomonadati</taxon>
        <taxon>Pseudomonadota</taxon>
        <taxon>Betaproteobacteria</taxon>
        <taxon>Burkholderiales</taxon>
        <taxon>Burkholderiaceae</taxon>
        <taxon>Paraburkholderia</taxon>
    </lineage>
</organism>
<dbReference type="OrthoDB" id="7596112at2"/>
<dbReference type="AlphaFoldDB" id="A0A7Z2GSP8"/>
<sequence length="109" mass="11591">MQPGQVFKENLAQLPGIDGIERIDLVDGQGAVLASIENKPGKQGSLAVYYYLREAFGMLDARAAQHGLAVFAEHSADARNRPGAHPNVDRLLEIVAGGEALKVEVVKAA</sequence>
<dbReference type="Proteomes" id="UP000433577">
    <property type="component" value="Chromosome 4"/>
</dbReference>